<name>A0ABU8UDB6_9ACTN</name>
<comment type="caution">
    <text evidence="2">The sequence shown here is derived from an EMBL/GenBank/DDBJ whole genome shotgun (WGS) entry which is preliminary data.</text>
</comment>
<keyword evidence="1" id="KW-1133">Transmembrane helix</keyword>
<evidence type="ECO:0000256" key="1">
    <source>
        <dbReference type="SAM" id="Phobius"/>
    </source>
</evidence>
<keyword evidence="1" id="KW-0812">Transmembrane</keyword>
<dbReference type="EMBL" id="JBBKAM010000004">
    <property type="protein sequence ID" value="MEJ8645877.1"/>
    <property type="molecule type" value="Genomic_DNA"/>
</dbReference>
<gene>
    <name evidence="2" type="ORF">WKI68_40960</name>
</gene>
<feature type="transmembrane region" description="Helical" evidence="1">
    <location>
        <begin position="20"/>
        <end position="40"/>
    </location>
</feature>
<dbReference type="Proteomes" id="UP001382904">
    <property type="component" value="Unassembled WGS sequence"/>
</dbReference>
<reference evidence="2 3" key="1">
    <citation type="submission" date="2024-03" db="EMBL/GenBank/DDBJ databases">
        <title>Novel Streptomyces species of biotechnological and ecological value are a feature of Machair soil.</title>
        <authorList>
            <person name="Prole J.R."/>
            <person name="Goodfellow M."/>
            <person name="Allenby N."/>
            <person name="Ward A.C."/>
        </authorList>
    </citation>
    <scope>NUCLEOTIDE SEQUENCE [LARGE SCALE GENOMIC DNA]</scope>
    <source>
        <strain evidence="2 3">MS1.HAVA.3</strain>
    </source>
</reference>
<organism evidence="2 3">
    <name type="scientific">Streptomyces caledonius</name>
    <dbReference type="NCBI Taxonomy" id="3134107"/>
    <lineage>
        <taxon>Bacteria</taxon>
        <taxon>Bacillati</taxon>
        <taxon>Actinomycetota</taxon>
        <taxon>Actinomycetes</taxon>
        <taxon>Kitasatosporales</taxon>
        <taxon>Streptomycetaceae</taxon>
        <taxon>Streptomyces</taxon>
    </lineage>
</organism>
<evidence type="ECO:0000313" key="2">
    <source>
        <dbReference type="EMBL" id="MEJ8645877.1"/>
    </source>
</evidence>
<evidence type="ECO:0008006" key="4">
    <source>
        <dbReference type="Google" id="ProtNLM"/>
    </source>
</evidence>
<keyword evidence="1" id="KW-0472">Membrane</keyword>
<proteinExistence type="predicted"/>
<accession>A0ABU8UDB6</accession>
<evidence type="ECO:0000313" key="3">
    <source>
        <dbReference type="Proteomes" id="UP001382904"/>
    </source>
</evidence>
<keyword evidence="3" id="KW-1185">Reference proteome</keyword>
<protein>
    <recommendedName>
        <fullName evidence="4">ABC transporter permease</fullName>
    </recommendedName>
</protein>
<sequence>MSAVWRASRAAVKRRRLQTFVIGLVVLCSTTTVLLALGLLDVATSPFDKAYAAQRGPHTVAAFDTAKASPEQLAQTAGRPG</sequence>